<dbReference type="InterPro" id="IPR040256">
    <property type="entry name" value="At4g02000-like"/>
</dbReference>
<dbReference type="Pfam" id="PF14392">
    <property type="entry name" value="zf-CCHC_4"/>
    <property type="match status" value="1"/>
</dbReference>
<evidence type="ECO:0000256" key="1">
    <source>
        <dbReference type="SAM" id="MobiDB-lite"/>
    </source>
</evidence>
<evidence type="ECO:0000259" key="2">
    <source>
        <dbReference type="Pfam" id="PF14392"/>
    </source>
</evidence>
<organism evidence="3 4">
    <name type="scientific">Pyrus ussuriensis x Pyrus communis</name>
    <dbReference type="NCBI Taxonomy" id="2448454"/>
    <lineage>
        <taxon>Eukaryota</taxon>
        <taxon>Viridiplantae</taxon>
        <taxon>Streptophyta</taxon>
        <taxon>Embryophyta</taxon>
        <taxon>Tracheophyta</taxon>
        <taxon>Spermatophyta</taxon>
        <taxon>Magnoliopsida</taxon>
        <taxon>eudicotyledons</taxon>
        <taxon>Gunneridae</taxon>
        <taxon>Pentapetalae</taxon>
        <taxon>rosids</taxon>
        <taxon>fabids</taxon>
        <taxon>Rosales</taxon>
        <taxon>Rosaceae</taxon>
        <taxon>Amygdaloideae</taxon>
        <taxon>Maleae</taxon>
        <taxon>Pyrus</taxon>
    </lineage>
</organism>
<dbReference type="Proteomes" id="UP000327157">
    <property type="component" value="Chromosome 10"/>
</dbReference>
<dbReference type="EMBL" id="SMOL01000695">
    <property type="protein sequence ID" value="KAB2602170.1"/>
    <property type="molecule type" value="Genomic_DNA"/>
</dbReference>
<name>A0A5N5FLK8_9ROSA</name>
<reference evidence="4" key="2">
    <citation type="submission" date="2019-10" db="EMBL/GenBank/DDBJ databases">
        <title>A de novo genome assembly of a pear dwarfing rootstock.</title>
        <authorList>
            <person name="Wang F."/>
            <person name="Wang J."/>
            <person name="Li S."/>
            <person name="Zhang Y."/>
            <person name="Fang M."/>
            <person name="Ma L."/>
            <person name="Zhao Y."/>
            <person name="Jiang S."/>
        </authorList>
    </citation>
    <scope>NUCLEOTIDE SEQUENCE [LARGE SCALE GENOMIC DNA]</scope>
</reference>
<sequence>MDDILQPLRIPLLFEEFWIQLKGLSMCYMTREMGKFIENLVGEYVVAYQSRKTDQFGSILRVRVRLDVNKPLRRSISIKLERKIVDIDIRYEKLPLTCFLYGMMNHVEDQCDRYQGRGCDDKQKPYRRYWKGDDRRKEKKTEVESNREQEHGDMGCRRSGLSTNHGIHCLI</sequence>
<keyword evidence="4" id="KW-1185">Reference proteome</keyword>
<proteinExistence type="predicted"/>
<evidence type="ECO:0000313" key="3">
    <source>
        <dbReference type="EMBL" id="KAB2602170.1"/>
    </source>
</evidence>
<dbReference type="InterPro" id="IPR025836">
    <property type="entry name" value="Zn_knuckle_CX2CX4HX4C"/>
</dbReference>
<feature type="region of interest" description="Disordered" evidence="1">
    <location>
        <begin position="132"/>
        <end position="157"/>
    </location>
</feature>
<comment type="caution">
    <text evidence="3">The sequence shown here is derived from an EMBL/GenBank/DDBJ whole genome shotgun (WGS) entry which is preliminary data.</text>
</comment>
<gene>
    <name evidence="3" type="ORF">D8674_003175</name>
</gene>
<feature type="domain" description="Zinc knuckle CX2CX4HX4C" evidence="2">
    <location>
        <begin position="66"/>
        <end position="112"/>
    </location>
</feature>
<feature type="compositionally biased region" description="Basic and acidic residues" evidence="1">
    <location>
        <begin position="132"/>
        <end position="156"/>
    </location>
</feature>
<accession>A0A5N5FLK8</accession>
<reference evidence="3 4" key="1">
    <citation type="submission" date="2019-09" db="EMBL/GenBank/DDBJ databases">
        <authorList>
            <person name="Ou C."/>
        </authorList>
    </citation>
    <scope>NUCLEOTIDE SEQUENCE [LARGE SCALE GENOMIC DNA]</scope>
    <source>
        <strain evidence="3">S2</strain>
        <tissue evidence="3">Leaf</tissue>
    </source>
</reference>
<evidence type="ECO:0000313" key="4">
    <source>
        <dbReference type="Proteomes" id="UP000327157"/>
    </source>
</evidence>
<dbReference type="OrthoDB" id="1164717at2759"/>
<dbReference type="AlphaFoldDB" id="A0A5N5FLK8"/>
<dbReference type="PANTHER" id="PTHR31286:SF178">
    <property type="entry name" value="DUF4283 DOMAIN-CONTAINING PROTEIN"/>
    <property type="match status" value="1"/>
</dbReference>
<protein>
    <recommendedName>
        <fullName evidence="2">Zinc knuckle CX2CX4HX4C domain-containing protein</fullName>
    </recommendedName>
</protein>
<reference evidence="3 4" key="3">
    <citation type="submission" date="2019-11" db="EMBL/GenBank/DDBJ databases">
        <title>A de novo genome assembly of a pear dwarfing rootstock.</title>
        <authorList>
            <person name="Wang F."/>
            <person name="Wang J."/>
            <person name="Li S."/>
            <person name="Zhang Y."/>
            <person name="Fang M."/>
            <person name="Ma L."/>
            <person name="Zhao Y."/>
            <person name="Jiang S."/>
        </authorList>
    </citation>
    <scope>NUCLEOTIDE SEQUENCE [LARGE SCALE GENOMIC DNA]</scope>
    <source>
        <strain evidence="3">S2</strain>
        <tissue evidence="3">Leaf</tissue>
    </source>
</reference>
<dbReference type="PANTHER" id="PTHR31286">
    <property type="entry name" value="GLYCINE-RICH CELL WALL STRUCTURAL PROTEIN 1.8-LIKE"/>
    <property type="match status" value="1"/>
</dbReference>